<organism evidence="11 12">
    <name type="scientific">Marvinbryantia formatexigens DSM 14469</name>
    <dbReference type="NCBI Taxonomy" id="478749"/>
    <lineage>
        <taxon>Bacteria</taxon>
        <taxon>Bacillati</taxon>
        <taxon>Bacillota</taxon>
        <taxon>Clostridia</taxon>
        <taxon>Lachnospirales</taxon>
        <taxon>Lachnospiraceae</taxon>
        <taxon>Marvinbryantia</taxon>
    </lineage>
</organism>
<dbReference type="EMBL" id="ACCL02000014">
    <property type="protein sequence ID" value="EET59881.1"/>
    <property type="molecule type" value="Genomic_DNA"/>
</dbReference>
<accession>C6LH94</accession>
<dbReference type="CDD" id="cd03215">
    <property type="entry name" value="ABC_Carb_Monos_II"/>
    <property type="match status" value="1"/>
</dbReference>
<keyword evidence="8" id="KW-1278">Translocase</keyword>
<dbReference type="Gene3D" id="3.40.50.300">
    <property type="entry name" value="P-loop containing nucleotide triphosphate hydrolases"/>
    <property type="match status" value="2"/>
</dbReference>
<dbReference type="STRING" id="168384.SAMN05660368_00762"/>
<protein>
    <submittedName>
        <fullName evidence="11">ABC transporter, ATP-binding protein</fullName>
    </submittedName>
</protein>
<name>C6LH94_9FIRM</name>
<keyword evidence="5" id="KW-0677">Repeat</keyword>
<evidence type="ECO:0000256" key="9">
    <source>
        <dbReference type="ARBA" id="ARBA00023136"/>
    </source>
</evidence>
<evidence type="ECO:0000259" key="10">
    <source>
        <dbReference type="PROSITE" id="PS50893"/>
    </source>
</evidence>
<dbReference type="PANTHER" id="PTHR43790">
    <property type="entry name" value="CARBOHYDRATE TRANSPORT ATP-BINDING PROTEIN MG119-RELATED"/>
    <property type="match status" value="1"/>
</dbReference>
<dbReference type="InterPro" id="IPR003439">
    <property type="entry name" value="ABC_transporter-like_ATP-bd"/>
</dbReference>
<dbReference type="AlphaFoldDB" id="C6LH94"/>
<dbReference type="SUPFAM" id="SSF52540">
    <property type="entry name" value="P-loop containing nucleoside triphosphate hydrolases"/>
    <property type="match status" value="2"/>
</dbReference>
<evidence type="ECO:0000256" key="2">
    <source>
        <dbReference type="ARBA" id="ARBA00022448"/>
    </source>
</evidence>
<evidence type="ECO:0000313" key="12">
    <source>
        <dbReference type="Proteomes" id="UP000005561"/>
    </source>
</evidence>
<dbReference type="GO" id="GO:0005886">
    <property type="term" value="C:plasma membrane"/>
    <property type="evidence" value="ECO:0007669"/>
    <property type="project" value="UniProtKB-SubCell"/>
</dbReference>
<keyword evidence="2" id="KW-0813">Transport</keyword>
<keyword evidence="3" id="KW-1003">Cell membrane</keyword>
<gene>
    <name evidence="11" type="ORF">BRYFOR_08004</name>
</gene>
<dbReference type="CDD" id="cd03216">
    <property type="entry name" value="ABC_Carb_Monos_I"/>
    <property type="match status" value="1"/>
</dbReference>
<keyword evidence="12" id="KW-1185">Reference proteome</keyword>
<keyword evidence="7 11" id="KW-0067">ATP-binding</keyword>
<dbReference type="GO" id="GO:0005524">
    <property type="term" value="F:ATP binding"/>
    <property type="evidence" value="ECO:0007669"/>
    <property type="project" value="UniProtKB-KW"/>
</dbReference>
<feature type="domain" description="ABC transporter" evidence="10">
    <location>
        <begin position="255"/>
        <end position="497"/>
    </location>
</feature>
<evidence type="ECO:0000256" key="5">
    <source>
        <dbReference type="ARBA" id="ARBA00022737"/>
    </source>
</evidence>
<dbReference type="PROSITE" id="PS50893">
    <property type="entry name" value="ABC_TRANSPORTER_2"/>
    <property type="match status" value="2"/>
</dbReference>
<dbReference type="InterPro" id="IPR050107">
    <property type="entry name" value="ABC_carbohydrate_import_ATPase"/>
</dbReference>
<evidence type="ECO:0000256" key="3">
    <source>
        <dbReference type="ARBA" id="ARBA00022475"/>
    </source>
</evidence>
<comment type="caution">
    <text evidence="11">The sequence shown here is derived from an EMBL/GenBank/DDBJ whole genome shotgun (WGS) entry which is preliminary data.</text>
</comment>
<proteinExistence type="predicted"/>
<comment type="subcellular location">
    <subcellularLocation>
        <location evidence="1">Cell membrane</location>
        <topology evidence="1">Peripheral membrane protein</topology>
    </subcellularLocation>
</comment>
<feature type="domain" description="ABC transporter" evidence="10">
    <location>
        <begin position="7"/>
        <end position="244"/>
    </location>
</feature>
<evidence type="ECO:0000313" key="11">
    <source>
        <dbReference type="EMBL" id="EET59881.1"/>
    </source>
</evidence>
<evidence type="ECO:0000256" key="7">
    <source>
        <dbReference type="ARBA" id="ARBA00022840"/>
    </source>
</evidence>
<evidence type="ECO:0000256" key="8">
    <source>
        <dbReference type="ARBA" id="ARBA00022967"/>
    </source>
</evidence>
<reference evidence="11" key="1">
    <citation type="submission" date="2009-07" db="EMBL/GenBank/DDBJ databases">
        <authorList>
            <person name="Weinstock G."/>
            <person name="Sodergren E."/>
            <person name="Clifton S."/>
            <person name="Fulton L."/>
            <person name="Fulton B."/>
            <person name="Courtney L."/>
            <person name="Fronick C."/>
            <person name="Harrison M."/>
            <person name="Strong C."/>
            <person name="Farmer C."/>
            <person name="Delahaunty K."/>
            <person name="Markovic C."/>
            <person name="Hall O."/>
            <person name="Minx P."/>
            <person name="Tomlinson C."/>
            <person name="Mitreva M."/>
            <person name="Nelson J."/>
            <person name="Hou S."/>
            <person name="Wollam A."/>
            <person name="Pepin K.H."/>
            <person name="Johnson M."/>
            <person name="Bhonagiri V."/>
            <person name="Nash W.E."/>
            <person name="Warren W."/>
            <person name="Chinwalla A."/>
            <person name="Mardis E.R."/>
            <person name="Wilson R.K."/>
        </authorList>
    </citation>
    <scope>NUCLEOTIDE SEQUENCE [LARGE SCALE GENOMIC DNA]</scope>
    <source>
        <strain evidence="11">DSM 14469</strain>
    </source>
</reference>
<dbReference type="Proteomes" id="UP000005561">
    <property type="component" value="Unassembled WGS sequence"/>
</dbReference>
<dbReference type="eggNOG" id="COG1129">
    <property type="taxonomic scope" value="Bacteria"/>
</dbReference>
<sequence>MHMTPLMKLEHIDKQFPGVKALTDVNIEFYAGEIHALVGENGAGKSTMIKIILSAYKPTAGKIYYEGKEIQLTGPLEASALGIEAVHQELMLVPYLSVARNIFLNHEPKRPGTGLFDVREMERRAKELLEGFGVCIDVTRPVKEFSASVWKMIDIARVVNLKPRMIIFDEPTAILSEREVDSLMKKILELKREGVAIIYISHRLQEIEKLADKISILRDGHHVGTMSGEGMNEEEIVKRMVGRDVSSFYSRRINPQGEELLRMEHVNLKKGQKDISLNVHRGEIVGLAGLVGAGRTEVAESLFGMNRILSGEIYYRGERIRPRSVSAMINRGAYLVPENRKYEGLVLRFSVAANIALSAFGRWSRFFYNKKKETEKAEEMIHALSIKTPGRTQLVGNLSGGNQQKVVIGKAMVTESEFLIFDEPTVGVDVGAKEEIHNLMDEFVRKNGGILMISSDLPEIIGMCDRVYIMYEGKIVRELQREELSDKNIAGYMLGAKGGDGQ</sequence>
<keyword evidence="4" id="KW-0762">Sugar transport</keyword>
<dbReference type="PANTHER" id="PTHR43790:SF3">
    <property type="entry name" value="D-ALLOSE IMPORT ATP-BINDING PROTEIN ALSA-RELATED"/>
    <property type="match status" value="1"/>
</dbReference>
<keyword evidence="9" id="KW-0472">Membrane</keyword>
<keyword evidence="6" id="KW-0547">Nucleotide-binding</keyword>
<dbReference type="OrthoDB" id="9776369at2"/>
<dbReference type="InterPro" id="IPR017871">
    <property type="entry name" value="ABC_transporter-like_CS"/>
</dbReference>
<evidence type="ECO:0000256" key="4">
    <source>
        <dbReference type="ARBA" id="ARBA00022597"/>
    </source>
</evidence>
<dbReference type="SMART" id="SM00382">
    <property type="entry name" value="AAA"/>
    <property type="match status" value="2"/>
</dbReference>
<dbReference type="FunFam" id="3.40.50.300:FF:000127">
    <property type="entry name" value="Ribose import ATP-binding protein RbsA"/>
    <property type="match status" value="1"/>
</dbReference>
<dbReference type="InterPro" id="IPR027417">
    <property type="entry name" value="P-loop_NTPase"/>
</dbReference>
<dbReference type="GO" id="GO:0016887">
    <property type="term" value="F:ATP hydrolysis activity"/>
    <property type="evidence" value="ECO:0007669"/>
    <property type="project" value="InterPro"/>
</dbReference>
<dbReference type="PROSITE" id="PS00211">
    <property type="entry name" value="ABC_TRANSPORTER_1"/>
    <property type="match status" value="1"/>
</dbReference>
<evidence type="ECO:0000256" key="1">
    <source>
        <dbReference type="ARBA" id="ARBA00004202"/>
    </source>
</evidence>
<dbReference type="Pfam" id="PF00005">
    <property type="entry name" value="ABC_tran"/>
    <property type="match status" value="2"/>
</dbReference>
<dbReference type="InterPro" id="IPR003593">
    <property type="entry name" value="AAA+_ATPase"/>
</dbReference>
<evidence type="ECO:0000256" key="6">
    <source>
        <dbReference type="ARBA" id="ARBA00022741"/>
    </source>
</evidence>